<organism evidence="10">
    <name type="scientific">Mycoplasmopsis pulmonis (strain UAB CTIP)</name>
    <name type="common">Mycoplasma pulmonis</name>
    <dbReference type="NCBI Taxonomy" id="272635"/>
    <lineage>
        <taxon>Bacteria</taxon>
        <taxon>Bacillati</taxon>
        <taxon>Mycoplasmatota</taxon>
        <taxon>Mycoplasmoidales</taxon>
        <taxon>Metamycoplasmataceae</taxon>
        <taxon>Mycoplasmopsis</taxon>
    </lineage>
</organism>
<dbReference type="GO" id="GO:0043952">
    <property type="term" value="P:protein transport by the Sec complex"/>
    <property type="evidence" value="ECO:0007669"/>
    <property type="project" value="UniProtKB-UniRule"/>
</dbReference>
<evidence type="ECO:0000256" key="7">
    <source>
        <dbReference type="ARBA" id="ARBA00023136"/>
    </source>
</evidence>
<gene>
    <name evidence="8" type="primary">secE</name>
    <name evidence="9" type="ordered locus">MYPU_1810</name>
</gene>
<keyword evidence="3 8" id="KW-0812">Transmembrane</keyword>
<dbReference type="STRING" id="272635.gene:17576766"/>
<comment type="subunit">
    <text evidence="8">Component of the Sec protein translocase complex. Heterotrimer consisting of SecY, SecE and SecG subunits. The heterotrimers can form oligomers, although 1 heterotrimer is thought to be able to translocate proteins. Interacts with the ribosome. Interacts with SecDF, and other proteins may be involved. Interacts with SecA.</text>
</comment>
<feature type="transmembrane region" description="Helical" evidence="8">
    <location>
        <begin position="56"/>
        <end position="82"/>
    </location>
</feature>
<evidence type="ECO:0000313" key="10">
    <source>
        <dbReference type="Proteomes" id="UP000000528"/>
    </source>
</evidence>
<dbReference type="RefSeq" id="WP_010924985.1">
    <property type="nucleotide sequence ID" value="NC_002771.1"/>
</dbReference>
<dbReference type="Proteomes" id="UP000000528">
    <property type="component" value="Chromosome"/>
</dbReference>
<dbReference type="NCBIfam" id="TIGR00964">
    <property type="entry name" value="secE_bact"/>
    <property type="match status" value="1"/>
</dbReference>
<evidence type="ECO:0000256" key="6">
    <source>
        <dbReference type="ARBA" id="ARBA00023010"/>
    </source>
</evidence>
<dbReference type="InterPro" id="IPR038379">
    <property type="entry name" value="SecE_sf"/>
</dbReference>
<evidence type="ECO:0000256" key="2">
    <source>
        <dbReference type="ARBA" id="ARBA00022448"/>
    </source>
</evidence>
<dbReference type="GO" id="GO:0005886">
    <property type="term" value="C:plasma membrane"/>
    <property type="evidence" value="ECO:0007669"/>
    <property type="project" value="UniProtKB-SubCell"/>
</dbReference>
<dbReference type="HOGENOM" id="CLU_196746_1_0_14"/>
<reference evidence="9 10" key="1">
    <citation type="journal article" date="2001" name="Nucleic Acids Res.">
        <title>The complete genome sequence of the murine respiratory pathogen Mycoplasma pulmonis.</title>
        <authorList>
            <person name="Chambaud I."/>
            <person name="Heilig R."/>
            <person name="Ferris S."/>
            <person name="Barbe V."/>
            <person name="Samson D."/>
            <person name="Galisson F."/>
            <person name="Moszer I."/>
            <person name="Dybvig K."/>
            <person name="Wroblewski H."/>
            <person name="Viari A."/>
            <person name="Rocha E.P.C."/>
            <person name="Blanchard A."/>
        </authorList>
    </citation>
    <scope>NUCLEOTIDE SEQUENCE [LARGE SCALE GENOMIC DNA]</scope>
    <source>
        <strain evidence="9 10">UAB CTIP</strain>
    </source>
</reference>
<protein>
    <recommendedName>
        <fullName evidence="8">Protein translocase subunit SecE</fullName>
    </recommendedName>
</protein>
<dbReference type="KEGG" id="mpu:MYPU_1810"/>
<proteinExistence type="inferred from homology"/>
<evidence type="ECO:0000256" key="5">
    <source>
        <dbReference type="ARBA" id="ARBA00022989"/>
    </source>
</evidence>
<dbReference type="HAMAP" id="MF_00422">
    <property type="entry name" value="SecE"/>
    <property type="match status" value="1"/>
</dbReference>
<evidence type="ECO:0000256" key="8">
    <source>
        <dbReference type="HAMAP-Rule" id="MF_00422"/>
    </source>
</evidence>
<keyword evidence="8" id="KW-1003">Cell membrane</keyword>
<dbReference type="GO" id="GO:0006605">
    <property type="term" value="P:protein targeting"/>
    <property type="evidence" value="ECO:0007669"/>
    <property type="project" value="UniProtKB-UniRule"/>
</dbReference>
<dbReference type="Gene3D" id="1.20.5.1030">
    <property type="entry name" value="Preprotein translocase secy subunit"/>
    <property type="match status" value="1"/>
</dbReference>
<comment type="function">
    <text evidence="8">Essential subunit of the Sec protein translocation channel SecYEG. Clamps together the 2 halves of SecY. May contact the channel plug during translocation.</text>
</comment>
<accession>Q98R29</accession>
<keyword evidence="4 8" id="KW-0653">Protein transport</keyword>
<comment type="similarity">
    <text evidence="8">Belongs to the SecE/SEC61-gamma family.</text>
</comment>
<dbReference type="GO" id="GO:0008320">
    <property type="term" value="F:protein transmembrane transporter activity"/>
    <property type="evidence" value="ECO:0007669"/>
    <property type="project" value="UniProtKB-UniRule"/>
</dbReference>
<keyword evidence="6 8" id="KW-0811">Translocation</keyword>
<evidence type="ECO:0000256" key="1">
    <source>
        <dbReference type="ARBA" id="ARBA00004370"/>
    </source>
</evidence>
<dbReference type="GO" id="GO:0009306">
    <property type="term" value="P:protein secretion"/>
    <property type="evidence" value="ECO:0007669"/>
    <property type="project" value="UniProtKB-UniRule"/>
</dbReference>
<keyword evidence="2 8" id="KW-0813">Transport</keyword>
<dbReference type="GO" id="GO:0065002">
    <property type="term" value="P:intracellular protein transmembrane transport"/>
    <property type="evidence" value="ECO:0007669"/>
    <property type="project" value="UniProtKB-UniRule"/>
</dbReference>
<keyword evidence="7 8" id="KW-0472">Membrane</keyword>
<sequence>MQRTYYPQGRKVMSKKNKKPTLQKLNKRNWFFNYIVLFIKELKRVRWPKSRKTFRSFFLVIVFTIGFSIFAFVIATLSSYIFTQIGVKL</sequence>
<evidence type="ECO:0000256" key="3">
    <source>
        <dbReference type="ARBA" id="ARBA00022692"/>
    </source>
</evidence>
<dbReference type="InterPro" id="IPR001901">
    <property type="entry name" value="Translocase_SecE/Sec61-g"/>
</dbReference>
<dbReference type="InterPro" id="IPR005807">
    <property type="entry name" value="SecE_bac"/>
</dbReference>
<dbReference type="AlphaFoldDB" id="Q98R29"/>
<name>Q98R29_MYCPU</name>
<dbReference type="EMBL" id="AL445563">
    <property type="protein sequence ID" value="CAC13354.1"/>
    <property type="molecule type" value="Genomic_DNA"/>
</dbReference>
<dbReference type="Pfam" id="PF00584">
    <property type="entry name" value="SecE"/>
    <property type="match status" value="1"/>
</dbReference>
<dbReference type="PIR" id="E90534">
    <property type="entry name" value="E90534"/>
</dbReference>
<comment type="subcellular location">
    <subcellularLocation>
        <location evidence="8">Cell membrane</location>
        <topology evidence="8">Single-pass membrane protein</topology>
    </subcellularLocation>
    <subcellularLocation>
        <location evidence="1">Membrane</location>
    </subcellularLocation>
</comment>
<evidence type="ECO:0000256" key="4">
    <source>
        <dbReference type="ARBA" id="ARBA00022927"/>
    </source>
</evidence>
<keyword evidence="10" id="KW-1185">Reference proteome</keyword>
<evidence type="ECO:0000313" key="9">
    <source>
        <dbReference type="EMBL" id="CAC13354.1"/>
    </source>
</evidence>
<keyword evidence="5 8" id="KW-1133">Transmembrane helix</keyword>